<feature type="domain" description="Glycosyltransferase 61 catalytic" evidence="9">
    <location>
        <begin position="218"/>
        <end position="412"/>
    </location>
</feature>
<comment type="subcellular location">
    <subcellularLocation>
        <location evidence="1">Membrane</location>
        <topology evidence="1">Single-pass membrane protein</topology>
    </subcellularLocation>
</comment>
<evidence type="ECO:0000256" key="6">
    <source>
        <dbReference type="ARBA" id="ARBA00023136"/>
    </source>
</evidence>
<evidence type="ECO:0000256" key="4">
    <source>
        <dbReference type="ARBA" id="ARBA00022692"/>
    </source>
</evidence>
<evidence type="ECO:0000259" key="9">
    <source>
        <dbReference type="Pfam" id="PF04577"/>
    </source>
</evidence>
<keyword evidence="6" id="KW-0472">Membrane</keyword>
<feature type="region of interest" description="Disordered" evidence="8">
    <location>
        <begin position="31"/>
        <end position="60"/>
    </location>
</feature>
<comment type="caution">
    <text evidence="10">The sequence shown here is derived from an EMBL/GenBank/DDBJ whole genome shotgun (WGS) entry which is preliminary data.</text>
</comment>
<dbReference type="GO" id="GO:0016020">
    <property type="term" value="C:membrane"/>
    <property type="evidence" value="ECO:0007669"/>
    <property type="project" value="UniProtKB-SubCell"/>
</dbReference>
<dbReference type="STRING" id="93625.A0A409WIB5"/>
<keyword evidence="4" id="KW-0812">Transmembrane</keyword>
<accession>A0A409WIB5</accession>
<proteinExistence type="predicted"/>
<gene>
    <name evidence="10" type="ORF">CVT25_011725</name>
</gene>
<evidence type="ECO:0000256" key="1">
    <source>
        <dbReference type="ARBA" id="ARBA00004167"/>
    </source>
</evidence>
<evidence type="ECO:0000256" key="2">
    <source>
        <dbReference type="ARBA" id="ARBA00022676"/>
    </source>
</evidence>
<keyword evidence="3" id="KW-0808">Transferase</keyword>
<dbReference type="Proteomes" id="UP000283269">
    <property type="component" value="Unassembled WGS sequence"/>
</dbReference>
<dbReference type="AlphaFoldDB" id="A0A409WIB5"/>
<name>A0A409WIB5_PSICY</name>
<keyword evidence="7" id="KW-0325">Glycoprotein</keyword>
<dbReference type="PANTHER" id="PTHR20961:SF38">
    <property type="entry name" value="PROTEIN O-LINKED-MANNOSE BETA-1,4-N-ACETYLGLUCOSAMINYLTRANSFERASE 2"/>
    <property type="match status" value="1"/>
</dbReference>
<keyword evidence="2" id="KW-0328">Glycosyltransferase</keyword>
<evidence type="ECO:0000313" key="11">
    <source>
        <dbReference type="Proteomes" id="UP000283269"/>
    </source>
</evidence>
<dbReference type="InParanoid" id="A0A409WIB5"/>
<evidence type="ECO:0000256" key="5">
    <source>
        <dbReference type="ARBA" id="ARBA00022989"/>
    </source>
</evidence>
<dbReference type="EMBL" id="NHYD01003423">
    <property type="protein sequence ID" value="PPQ78266.1"/>
    <property type="molecule type" value="Genomic_DNA"/>
</dbReference>
<dbReference type="InterPro" id="IPR007657">
    <property type="entry name" value="Glycosyltransferase_61"/>
</dbReference>
<reference evidence="10 11" key="1">
    <citation type="journal article" date="2018" name="Evol. Lett.">
        <title>Horizontal gene cluster transfer increased hallucinogenic mushroom diversity.</title>
        <authorList>
            <person name="Reynolds H.T."/>
            <person name="Vijayakumar V."/>
            <person name="Gluck-Thaler E."/>
            <person name="Korotkin H.B."/>
            <person name="Matheny P.B."/>
            <person name="Slot J.C."/>
        </authorList>
    </citation>
    <scope>NUCLEOTIDE SEQUENCE [LARGE SCALE GENOMIC DNA]</scope>
    <source>
        <strain evidence="10 11">2631</strain>
    </source>
</reference>
<evidence type="ECO:0000256" key="7">
    <source>
        <dbReference type="ARBA" id="ARBA00023180"/>
    </source>
</evidence>
<sequence length="489" mass="54459">MHYGSATPLAFGSGYLHPRFGDLSFPKFDTPDWLGPEPPSQVAEEFQDEDTQMPNTKTTVQPAPLSTAIFGEPALLGSINVNNETTIPGGAYIQGLTVLDNLYMRNGTFFVLTSNASKFPSRSDMIAKPLIKAEGISLEPTDQDLQFLPLTTDVLGGRAIRIDGVSVIVNDPPSTMNNFYNWWGEILFGSWRVYSRLAFEEKSTPYNLPLPTRFILPAVSRGEWRDDAKMTGPLMRTAFSHIPVEQSDYWQDLVEMETSVVFERVVLVSREATYRHPDAGRWLKMISGATKINVPGDFWQPIRDTVVRNVLGYIPILNEVGAVVGPSVAGPSTKPVVTYISRQDSARRLDEKDHEGLIDALRALEQQGICEFHVLEMERATLSEQIRLTAKSTILVGVHGTGLTHQLWMAPSPRSTLLEIVWPEATVFDHEIIARNLGHKHYAVWNDSLVTYLEGSNYKGVYYGENFDSNAIPVYGPTVAEAIKARLSK</sequence>
<dbReference type="PANTHER" id="PTHR20961">
    <property type="entry name" value="GLYCOSYLTRANSFERASE"/>
    <property type="match status" value="1"/>
</dbReference>
<keyword evidence="5" id="KW-1133">Transmembrane helix</keyword>
<protein>
    <recommendedName>
        <fullName evidence="9">Glycosyltransferase 61 catalytic domain-containing protein</fullName>
    </recommendedName>
</protein>
<evidence type="ECO:0000256" key="3">
    <source>
        <dbReference type="ARBA" id="ARBA00022679"/>
    </source>
</evidence>
<dbReference type="InterPro" id="IPR049625">
    <property type="entry name" value="Glyco_transf_61_cat"/>
</dbReference>
<dbReference type="GO" id="GO:0097363">
    <property type="term" value="F:protein O-acetylglucosaminyltransferase activity"/>
    <property type="evidence" value="ECO:0007669"/>
    <property type="project" value="TreeGrafter"/>
</dbReference>
<dbReference type="GO" id="GO:0005783">
    <property type="term" value="C:endoplasmic reticulum"/>
    <property type="evidence" value="ECO:0007669"/>
    <property type="project" value="TreeGrafter"/>
</dbReference>
<keyword evidence="11" id="KW-1185">Reference proteome</keyword>
<dbReference type="OrthoDB" id="529273at2759"/>
<evidence type="ECO:0000256" key="8">
    <source>
        <dbReference type="SAM" id="MobiDB-lite"/>
    </source>
</evidence>
<dbReference type="GO" id="GO:0035269">
    <property type="term" value="P:protein O-linked glycosylation via mannose"/>
    <property type="evidence" value="ECO:0007669"/>
    <property type="project" value="TreeGrafter"/>
</dbReference>
<organism evidence="10 11">
    <name type="scientific">Psilocybe cyanescens</name>
    <dbReference type="NCBI Taxonomy" id="93625"/>
    <lineage>
        <taxon>Eukaryota</taxon>
        <taxon>Fungi</taxon>
        <taxon>Dikarya</taxon>
        <taxon>Basidiomycota</taxon>
        <taxon>Agaricomycotina</taxon>
        <taxon>Agaricomycetes</taxon>
        <taxon>Agaricomycetidae</taxon>
        <taxon>Agaricales</taxon>
        <taxon>Agaricineae</taxon>
        <taxon>Strophariaceae</taxon>
        <taxon>Psilocybe</taxon>
    </lineage>
</organism>
<dbReference type="Pfam" id="PF04577">
    <property type="entry name" value="Glyco_transf_61"/>
    <property type="match status" value="1"/>
</dbReference>
<evidence type="ECO:0000313" key="10">
    <source>
        <dbReference type="EMBL" id="PPQ78266.1"/>
    </source>
</evidence>